<gene>
    <name evidence="14" type="primary">EFTS</name>
    <name evidence="18" type="ORF">SI8410_17020778</name>
</gene>
<dbReference type="Gene3D" id="1.10.286.20">
    <property type="match status" value="2"/>
</dbReference>
<organism evidence="18 19">
    <name type="scientific">Spirodela intermedia</name>
    <name type="common">Intermediate duckweed</name>
    <dbReference type="NCBI Taxonomy" id="51605"/>
    <lineage>
        <taxon>Eukaryota</taxon>
        <taxon>Viridiplantae</taxon>
        <taxon>Streptophyta</taxon>
        <taxon>Embryophyta</taxon>
        <taxon>Tracheophyta</taxon>
        <taxon>Spermatophyta</taxon>
        <taxon>Magnoliopsida</taxon>
        <taxon>Liliopsida</taxon>
        <taxon>Araceae</taxon>
        <taxon>Lemnoideae</taxon>
        <taxon>Spirodela</taxon>
    </lineage>
</organism>
<dbReference type="PANTHER" id="PTHR11741">
    <property type="entry name" value="ELONGATION FACTOR TS"/>
    <property type="match status" value="1"/>
</dbReference>
<dbReference type="SMART" id="SM00316">
    <property type="entry name" value="S1"/>
    <property type="match status" value="2"/>
</dbReference>
<keyword evidence="8" id="KW-0809">Transit peptide</keyword>
<sequence length="999" mass="107908">MVPAIPYSFGSVAIFAVSSSTPSKEIHVSRCNAYGRPRKPSLFQQRVMLPQSLTFTLMQKYRRSSGLKSRSKIQGLASVETDVATDEPNPAVAGEADSETSVLPLASLSTGGETSSSGPGTTTSNQGKRTRAVRKSEMPPVKNEELLPGASFTGKVRSIQPFGAFVDFGAFTDGLVHVSNLSSGFVKDVGSFVSVGQEVKVKILEANMETGRISLTMRDGDETNRSSQRAEASDNFNSDKPRTPRKNGSRPNQKRDGNQKTSKFVKGQVLDGTVKNLTRSGAFINLPEGEEGFLPTSEESEGFSVLGSSSLQVGQEVNVRVLRITRGQVTLTMKKEEDLAELNKILNKGVVYAASNPFELAFRKNKDIALFLDDREKLKKSPEPVAVSETLENVEEAVTETPAESVVPAASTSTEEKSEEEAEVDPVSSENDVSSSSSETGSSLETPSDEETSVESPVSEDASEPITENKAVAEEEPEDSVLQDEGSSDGAAADEVNETNSVAAAVTEAEESPEEQVAEESSSAAESAADGPSAEGADSGQTASSDAPPVEETARSSAAAISSSLVKQLRDETGAGMMDCKKALTETGGDLAKAQELLRKKGLASADKKASRATAEGRIASYIHDSRIGVLLEVNCETDFVSRGSIFKELVNDIAMQVAACPQVEYLNPEDIPEEMVNREREIEMQKEDLLSKPEQFRSKIVDGRIRKRLEELALLEQPYIKNDKVVVKDLVKQTIATVGENIKVRRFVRFNLGEGLEKKSQDFAAEVAAQTAAKPVEAPAKKEEPLEAKEAAADKPPAVAISAALVKQLREETGAGMMDCKKALMETGGDLEKAQEYLRKKGLSSADKKASRVAAEGRIGSYIHDSRIGVLIEVNCETDFVGRSEKFKELVVDLAMQVAACPQVQYVSVEEIPGSLVTKEKEIEMQRDDLASKPENIREKIVEGRISKRLAELALLEQPFIKDDSLLVKDLVKQTVAALGENIRVRRFVRFTLGETTD</sequence>
<feature type="domain" description="S1 motif" evidence="17">
    <location>
        <begin position="267"/>
        <end position="334"/>
    </location>
</feature>
<dbReference type="GO" id="GO:0005739">
    <property type="term" value="C:mitochondrion"/>
    <property type="evidence" value="ECO:0007669"/>
    <property type="project" value="UniProtKB-SubCell"/>
</dbReference>
<evidence type="ECO:0000256" key="6">
    <source>
        <dbReference type="ARBA" id="ARBA00022768"/>
    </source>
</evidence>
<evidence type="ECO:0000256" key="1">
    <source>
        <dbReference type="ARBA" id="ARBA00004229"/>
    </source>
</evidence>
<keyword evidence="5" id="KW-0677">Repeat</keyword>
<dbReference type="Gene3D" id="1.10.8.10">
    <property type="entry name" value="DNA helicase RuvA subunit, C-terminal domain"/>
    <property type="match status" value="2"/>
</dbReference>
<dbReference type="FunFam" id="2.40.50.140:FF:000051">
    <property type="entry name" value="RNA-binding transcriptional accessory protein"/>
    <property type="match status" value="1"/>
</dbReference>
<evidence type="ECO:0000256" key="5">
    <source>
        <dbReference type="ARBA" id="ARBA00022737"/>
    </source>
</evidence>
<evidence type="ECO:0000313" key="18">
    <source>
        <dbReference type="EMBL" id="CAA7410100.1"/>
    </source>
</evidence>
<dbReference type="SUPFAM" id="SSF50249">
    <property type="entry name" value="Nucleic acid-binding proteins"/>
    <property type="match status" value="2"/>
</dbReference>
<keyword evidence="7 14" id="KW-0648">Protein biosynthesis</keyword>
<dbReference type="PROSITE" id="PS01126">
    <property type="entry name" value="EF_TS_1"/>
    <property type="match status" value="2"/>
</dbReference>
<dbReference type="PROSITE" id="PS50126">
    <property type="entry name" value="S1"/>
    <property type="match status" value="2"/>
</dbReference>
<keyword evidence="6 14" id="KW-0251">Elongation factor</keyword>
<name>A0A7I8LJZ0_SPIIN</name>
<dbReference type="InterPro" id="IPR001816">
    <property type="entry name" value="Transl_elong_EFTs/EF1B"/>
</dbReference>
<protein>
    <recommendedName>
        <fullName evidence="14">Elongation factor Ts, mitochondrial</fullName>
        <shortName evidence="14">EF-Ts</shortName>
        <shortName evidence="14">EF-TsMt</shortName>
    </recommendedName>
</protein>
<dbReference type="Pfam" id="PF00889">
    <property type="entry name" value="EF_TS"/>
    <property type="match status" value="2"/>
</dbReference>
<evidence type="ECO:0000256" key="10">
    <source>
        <dbReference type="ARBA" id="ARBA00056139"/>
    </source>
</evidence>
<comment type="subunit">
    <text evidence="11">Associates transiently with chloroplast polysomes.</text>
</comment>
<feature type="compositionally biased region" description="Low complexity" evidence="16">
    <location>
        <begin position="425"/>
        <end position="446"/>
    </location>
</feature>
<dbReference type="InterPro" id="IPR036402">
    <property type="entry name" value="EF-Ts_dimer_sf"/>
</dbReference>
<dbReference type="GO" id="GO:0009507">
    <property type="term" value="C:chloroplast"/>
    <property type="evidence" value="ECO:0007669"/>
    <property type="project" value="UniProtKB-SubCell"/>
</dbReference>
<comment type="similarity">
    <text evidence="2 14 15">Belongs to the EF-Ts family.</text>
</comment>
<dbReference type="SUPFAM" id="SSF54713">
    <property type="entry name" value="Elongation factor Ts (EF-Ts), dimerisation domain"/>
    <property type="match status" value="2"/>
</dbReference>
<dbReference type="PANTHER" id="PTHR11741:SF10">
    <property type="entry name" value="POLYPROTEIN OF EF-TS, CHLOROPLASTIC"/>
    <property type="match status" value="1"/>
</dbReference>
<dbReference type="SUPFAM" id="SSF46934">
    <property type="entry name" value="UBA-like"/>
    <property type="match status" value="2"/>
</dbReference>
<dbReference type="Pfam" id="PF00575">
    <property type="entry name" value="S1"/>
    <property type="match status" value="2"/>
</dbReference>
<dbReference type="GO" id="GO:0003746">
    <property type="term" value="F:translation elongation factor activity"/>
    <property type="evidence" value="ECO:0007669"/>
    <property type="project" value="UniProtKB-UniRule"/>
</dbReference>
<dbReference type="OrthoDB" id="277235at2759"/>
<dbReference type="NCBIfam" id="TIGR00116">
    <property type="entry name" value="tsf"/>
    <property type="match status" value="3"/>
</dbReference>
<dbReference type="FunFam" id="1.10.8.10:FF:000001">
    <property type="entry name" value="Elongation factor Ts"/>
    <property type="match status" value="2"/>
</dbReference>
<dbReference type="AlphaFoldDB" id="A0A7I8LJZ0"/>
<comment type="subunit">
    <text evidence="12">Component of the chloroplast ribosome 70S subunit, and at low levels, present in polysomes.</text>
</comment>
<evidence type="ECO:0000256" key="16">
    <source>
        <dbReference type="SAM" id="MobiDB-lite"/>
    </source>
</evidence>
<dbReference type="GO" id="GO:0070125">
    <property type="term" value="P:mitochondrial translational elongation"/>
    <property type="evidence" value="ECO:0007669"/>
    <property type="project" value="TreeGrafter"/>
</dbReference>
<dbReference type="Gene3D" id="2.40.50.140">
    <property type="entry name" value="Nucleic acid-binding proteins"/>
    <property type="match status" value="2"/>
</dbReference>
<evidence type="ECO:0000256" key="13">
    <source>
        <dbReference type="ARBA" id="ARBA00065880"/>
    </source>
</evidence>
<evidence type="ECO:0000256" key="7">
    <source>
        <dbReference type="ARBA" id="ARBA00022917"/>
    </source>
</evidence>
<feature type="region of interest" description="Disordered" evidence="16">
    <location>
        <begin position="215"/>
        <end position="265"/>
    </location>
</feature>
<reference evidence="18" key="1">
    <citation type="submission" date="2020-02" db="EMBL/GenBank/DDBJ databases">
        <authorList>
            <person name="Scholz U."/>
            <person name="Mascher M."/>
            <person name="Fiebig A."/>
        </authorList>
    </citation>
    <scope>NUCLEOTIDE SEQUENCE</scope>
</reference>
<feature type="region of interest" description="Disordered" evidence="16">
    <location>
        <begin position="79"/>
        <end position="139"/>
    </location>
</feature>
<feature type="compositionally biased region" description="Acidic residues" evidence="16">
    <location>
        <begin position="508"/>
        <end position="518"/>
    </location>
</feature>
<evidence type="ECO:0000256" key="3">
    <source>
        <dbReference type="ARBA" id="ARBA00022528"/>
    </source>
</evidence>
<dbReference type="Proteomes" id="UP000663760">
    <property type="component" value="Chromosome 17"/>
</dbReference>
<evidence type="ECO:0000256" key="2">
    <source>
        <dbReference type="ARBA" id="ARBA00005532"/>
    </source>
</evidence>
<dbReference type="FunFam" id="1.10.286.20:FF:000001">
    <property type="entry name" value="Elongation factor Ts"/>
    <property type="match status" value="2"/>
</dbReference>
<dbReference type="CDD" id="cd14275">
    <property type="entry name" value="UBA_EF-Ts"/>
    <property type="match status" value="2"/>
</dbReference>
<comment type="subcellular location">
    <subcellularLocation>
        <location evidence="14">Mitochondrion</location>
    </subcellularLocation>
    <subcellularLocation>
        <location evidence="1">Plastid</location>
        <location evidence="1">Chloroplast</location>
    </subcellularLocation>
</comment>
<evidence type="ECO:0000256" key="14">
    <source>
        <dbReference type="HAMAP-Rule" id="MF_03135"/>
    </source>
</evidence>
<dbReference type="FunFam" id="2.40.50.140:FF:000250">
    <property type="entry name" value="Elongation factor Ts, mitochondrial"/>
    <property type="match status" value="1"/>
</dbReference>
<dbReference type="PROSITE" id="PS01127">
    <property type="entry name" value="EF_TS_2"/>
    <property type="match status" value="1"/>
</dbReference>
<dbReference type="HAMAP" id="MF_00050">
    <property type="entry name" value="EF_Ts"/>
    <property type="match status" value="2"/>
</dbReference>
<dbReference type="InterPro" id="IPR003029">
    <property type="entry name" value="S1_domain"/>
</dbReference>
<dbReference type="InterPro" id="IPR012340">
    <property type="entry name" value="NA-bd_OB-fold"/>
</dbReference>
<evidence type="ECO:0000256" key="15">
    <source>
        <dbReference type="RuleBase" id="RU000642"/>
    </source>
</evidence>
<comment type="function">
    <text evidence="10">Binds to psbD and psbA 5'-untranslated regions (UTRs) in vitro.</text>
</comment>
<feature type="compositionally biased region" description="Low complexity" evidence="16">
    <location>
        <begin position="109"/>
        <end position="127"/>
    </location>
</feature>
<accession>A0A7I8LJZ0</accession>
<feature type="domain" description="S1 motif" evidence="17">
    <location>
        <begin position="149"/>
        <end position="218"/>
    </location>
</feature>
<feature type="compositionally biased region" description="Low complexity" evidence="16">
    <location>
        <begin position="519"/>
        <end position="539"/>
    </location>
</feature>
<dbReference type="InterPro" id="IPR018101">
    <property type="entry name" value="Transl_elong_Ts_CS"/>
</dbReference>
<evidence type="ECO:0000259" key="17">
    <source>
        <dbReference type="PROSITE" id="PS50126"/>
    </source>
</evidence>
<comment type="function">
    <text evidence="9 14 15">Associates with the EF-Tu.GDP complex and induces the exchange of GDP to GTP. It remains bound to the aminoacyl-tRNA.EF-Tu.GTP complex up to the GTP hydrolysis stage on the ribosome.</text>
</comment>
<proteinExistence type="inferred from homology"/>
<evidence type="ECO:0000256" key="11">
    <source>
        <dbReference type="ARBA" id="ARBA00063456"/>
    </source>
</evidence>
<keyword evidence="19" id="KW-1185">Reference proteome</keyword>
<dbReference type="GO" id="GO:0003729">
    <property type="term" value="F:mRNA binding"/>
    <property type="evidence" value="ECO:0007669"/>
    <property type="project" value="UniProtKB-ARBA"/>
</dbReference>
<evidence type="ECO:0000256" key="12">
    <source>
        <dbReference type="ARBA" id="ARBA00065253"/>
    </source>
</evidence>
<dbReference type="Gene3D" id="3.30.479.20">
    <property type="entry name" value="Elongation factor Ts, dimerisation domain"/>
    <property type="match status" value="2"/>
</dbReference>
<evidence type="ECO:0000256" key="9">
    <source>
        <dbReference type="ARBA" id="ARBA00025453"/>
    </source>
</evidence>
<evidence type="ECO:0000313" key="19">
    <source>
        <dbReference type="Proteomes" id="UP000663760"/>
    </source>
</evidence>
<keyword evidence="14" id="KW-0496">Mitochondrion</keyword>
<feature type="compositionally biased region" description="Polar residues" evidence="16">
    <location>
        <begin position="225"/>
        <end position="236"/>
    </location>
</feature>
<evidence type="ECO:0000256" key="4">
    <source>
        <dbReference type="ARBA" id="ARBA00022640"/>
    </source>
</evidence>
<keyword evidence="3" id="KW-0150">Chloroplast</keyword>
<dbReference type="InterPro" id="IPR009060">
    <property type="entry name" value="UBA-like_sf"/>
</dbReference>
<dbReference type="EMBL" id="LR746280">
    <property type="protein sequence ID" value="CAA7410100.1"/>
    <property type="molecule type" value="Genomic_DNA"/>
</dbReference>
<feature type="region of interest" description="Disordered" evidence="16">
    <location>
        <begin position="379"/>
        <end position="561"/>
    </location>
</feature>
<comment type="subunit">
    <text evidence="13">Component of the chloroplast ribosome 30S and 70S subunits, as well as polysomes.</text>
</comment>
<keyword evidence="4" id="KW-0934">Plastid</keyword>
<evidence type="ECO:0000256" key="8">
    <source>
        <dbReference type="ARBA" id="ARBA00022946"/>
    </source>
</evidence>
<dbReference type="InterPro" id="IPR014039">
    <property type="entry name" value="Transl_elong_EFTs/EF1B_dimer"/>
</dbReference>